<comment type="caution">
    <text evidence="1">The sequence shown here is derived from an EMBL/GenBank/DDBJ whole genome shotgun (WGS) entry which is preliminary data.</text>
</comment>
<reference evidence="2" key="1">
    <citation type="journal article" date="2019" name="Int. J. Syst. Evol. Microbiol.">
        <title>The Global Catalogue of Microorganisms (GCM) 10K type strain sequencing project: providing services to taxonomists for standard genome sequencing and annotation.</title>
        <authorList>
            <consortium name="The Broad Institute Genomics Platform"/>
            <consortium name="The Broad Institute Genome Sequencing Center for Infectious Disease"/>
            <person name="Wu L."/>
            <person name="Ma J."/>
        </authorList>
    </citation>
    <scope>NUCLEOTIDE SEQUENCE [LARGE SCALE GENOMIC DNA]</scope>
    <source>
        <strain evidence="2">CGMCC 1.15472</strain>
    </source>
</reference>
<dbReference type="Proteomes" id="UP000632322">
    <property type="component" value="Unassembled WGS sequence"/>
</dbReference>
<organism evidence="1 2">
    <name type="scientific">Brevibacterium sediminis</name>
    <dbReference type="NCBI Taxonomy" id="1857024"/>
    <lineage>
        <taxon>Bacteria</taxon>
        <taxon>Bacillati</taxon>
        <taxon>Actinomycetota</taxon>
        <taxon>Actinomycetes</taxon>
        <taxon>Micrococcales</taxon>
        <taxon>Brevibacteriaceae</taxon>
        <taxon>Brevibacterium</taxon>
    </lineage>
</organism>
<protein>
    <submittedName>
        <fullName evidence="1">Uncharacterized protein</fullName>
    </submittedName>
</protein>
<sequence length="68" mass="6850">MSVGGDDGSGLVADGGVGCRGVTQQGVEEVGIAVAHEAEDLVDVGGKGVRDVRGGMSHGRPFANEIWK</sequence>
<keyword evidence="2" id="KW-1185">Reference proteome</keyword>
<evidence type="ECO:0000313" key="2">
    <source>
        <dbReference type="Proteomes" id="UP000632322"/>
    </source>
</evidence>
<name>A0ABQ1N2E6_9MICO</name>
<proteinExistence type="predicted"/>
<gene>
    <name evidence="1" type="ORF">GCM10010974_36950</name>
</gene>
<evidence type="ECO:0000313" key="1">
    <source>
        <dbReference type="EMBL" id="GGC51470.1"/>
    </source>
</evidence>
<accession>A0ABQ1N2E6</accession>
<dbReference type="EMBL" id="BMJG01000033">
    <property type="protein sequence ID" value="GGC51470.1"/>
    <property type="molecule type" value="Genomic_DNA"/>
</dbReference>